<evidence type="ECO:0000256" key="1">
    <source>
        <dbReference type="SAM" id="MobiDB-lite"/>
    </source>
</evidence>
<gene>
    <name evidence="2" type="ORF">SAMN05216276_111316</name>
</gene>
<sequence length="246" mass="28310">MPIIVGERKRKPTIAGLLSDVVADQQRAKQQTTKLERQAAAAWAKENAKNVARNQREQAARDRQEARDRELAAGTAEAEAVTRALQARITELETLLTSTLNEDPYISFETLKEPWQIPEFRPPAGLTTPAQPPDERDYAPEPLSGLTMLLPGRKRAHALAERENRERYHRDVTAHAESERERQATLEDERLRHEERCRQERARIERQHEVVDRWAADYAEGKRKAVADYFVQILGSGRYRRTSRPM</sequence>
<accession>A0A239PAR7</accession>
<dbReference type="AlphaFoldDB" id="A0A239PAR7"/>
<dbReference type="EMBL" id="FZOD01000113">
    <property type="protein sequence ID" value="SNT64236.1"/>
    <property type="molecule type" value="Genomic_DNA"/>
</dbReference>
<reference evidence="2 3" key="1">
    <citation type="submission" date="2017-06" db="EMBL/GenBank/DDBJ databases">
        <authorList>
            <person name="Kim H.J."/>
            <person name="Triplett B.A."/>
        </authorList>
    </citation>
    <scope>NUCLEOTIDE SEQUENCE [LARGE SCALE GENOMIC DNA]</scope>
    <source>
        <strain evidence="2 3">CGMCC 4.2132</strain>
    </source>
</reference>
<keyword evidence="3" id="KW-1185">Reference proteome</keyword>
<proteinExistence type="predicted"/>
<dbReference type="RefSeq" id="WP_089213762.1">
    <property type="nucleotide sequence ID" value="NZ_FZOD01000113.1"/>
</dbReference>
<feature type="region of interest" description="Disordered" evidence="1">
    <location>
        <begin position="160"/>
        <end position="190"/>
    </location>
</feature>
<name>A0A239PAR7_9ACTN</name>
<protein>
    <submittedName>
        <fullName evidence="2">Restriction system protein</fullName>
    </submittedName>
</protein>
<feature type="region of interest" description="Disordered" evidence="1">
    <location>
        <begin position="44"/>
        <end position="75"/>
    </location>
</feature>
<feature type="compositionally biased region" description="Basic and acidic residues" evidence="1">
    <location>
        <begin position="54"/>
        <end position="71"/>
    </location>
</feature>
<evidence type="ECO:0000313" key="2">
    <source>
        <dbReference type="EMBL" id="SNT64236.1"/>
    </source>
</evidence>
<feature type="compositionally biased region" description="Low complexity" evidence="1">
    <location>
        <begin position="44"/>
        <end position="53"/>
    </location>
</feature>
<organism evidence="2 3">
    <name type="scientific">Streptosporangium subroseum</name>
    <dbReference type="NCBI Taxonomy" id="106412"/>
    <lineage>
        <taxon>Bacteria</taxon>
        <taxon>Bacillati</taxon>
        <taxon>Actinomycetota</taxon>
        <taxon>Actinomycetes</taxon>
        <taxon>Streptosporangiales</taxon>
        <taxon>Streptosporangiaceae</taxon>
        <taxon>Streptosporangium</taxon>
    </lineage>
</organism>
<evidence type="ECO:0000313" key="3">
    <source>
        <dbReference type="Proteomes" id="UP000198282"/>
    </source>
</evidence>
<dbReference type="Proteomes" id="UP000198282">
    <property type="component" value="Unassembled WGS sequence"/>
</dbReference>
<feature type="region of interest" description="Disordered" evidence="1">
    <location>
        <begin position="122"/>
        <end position="146"/>
    </location>
</feature>